<dbReference type="InterPro" id="IPR016071">
    <property type="entry name" value="Staphylococal_nuclease_OB-fold"/>
</dbReference>
<evidence type="ECO:0000256" key="3">
    <source>
        <dbReference type="ARBA" id="ARBA00022801"/>
    </source>
</evidence>
<keyword evidence="6" id="KW-1185">Reference proteome</keyword>
<dbReference type="Proteomes" id="UP000650616">
    <property type="component" value="Unassembled WGS sequence"/>
</dbReference>
<dbReference type="SMART" id="SM00318">
    <property type="entry name" value="SNc"/>
    <property type="match status" value="1"/>
</dbReference>
<proteinExistence type="predicted"/>
<dbReference type="GO" id="GO:0016787">
    <property type="term" value="F:hydrolase activity"/>
    <property type="evidence" value="ECO:0007669"/>
    <property type="project" value="UniProtKB-KW"/>
</dbReference>
<feature type="domain" description="TNase-like" evidence="4">
    <location>
        <begin position="15"/>
        <end position="133"/>
    </location>
</feature>
<evidence type="ECO:0000256" key="1">
    <source>
        <dbReference type="ARBA" id="ARBA00022722"/>
    </source>
</evidence>
<keyword evidence="2" id="KW-0255">Endonuclease</keyword>
<keyword evidence="3" id="KW-0378">Hydrolase</keyword>
<evidence type="ECO:0000259" key="4">
    <source>
        <dbReference type="PROSITE" id="PS50830"/>
    </source>
</evidence>
<gene>
    <name evidence="5" type="ORF">CCAL9337_00415</name>
</gene>
<dbReference type="SUPFAM" id="SSF50199">
    <property type="entry name" value="Staphylococcal nuclease"/>
    <property type="match status" value="1"/>
</dbReference>
<dbReference type="InterPro" id="IPR035437">
    <property type="entry name" value="SNase_OB-fold_sf"/>
</dbReference>
<dbReference type="AlphaFoldDB" id="A0AAW3ZUM8"/>
<dbReference type="Gene3D" id="2.40.50.90">
    <property type="match status" value="1"/>
</dbReference>
<sequence>MKFSFLFFTLVSLCLGYEAKVLKIIDGDTIKVLYKNKEQTIRLFGINAPEKKEPYFGKSKQILTKKINRKKVEIEHLYYDKYKRSVSKVFLRNKDISKFMVKNGHAIAFRKYSKDYIRDENYAKNKKLGLWNKAQ</sequence>
<evidence type="ECO:0000313" key="5">
    <source>
        <dbReference type="EMBL" id="MBE3607199.1"/>
    </source>
</evidence>
<dbReference type="PANTHER" id="PTHR12302">
    <property type="entry name" value="EBNA2 BINDING PROTEIN P100"/>
    <property type="match status" value="1"/>
</dbReference>
<reference evidence="5 6" key="1">
    <citation type="submission" date="2015-08" db="EMBL/GenBank/DDBJ databases">
        <title>Comparative genomics of the Campylobacter concisus group.</title>
        <authorList>
            <person name="Yee E."/>
            <person name="Chapman M.H."/>
            <person name="Huynh S."/>
            <person name="Bono J.L."/>
            <person name="On S.L."/>
            <person name="St Leger J."/>
            <person name="Foster G."/>
            <person name="Parker C.T."/>
            <person name="Miller W.G."/>
        </authorList>
    </citation>
    <scope>NUCLEOTIDE SEQUENCE [LARGE SCALE GENOMIC DNA]</scope>
    <source>
        <strain evidence="5 6">RM9337</strain>
    </source>
</reference>
<dbReference type="Pfam" id="PF00565">
    <property type="entry name" value="SNase"/>
    <property type="match status" value="1"/>
</dbReference>
<organism evidence="5 6">
    <name type="scientific">Campylobacter californiensis</name>
    <dbReference type="NCBI Taxonomy" id="1032243"/>
    <lineage>
        <taxon>Bacteria</taxon>
        <taxon>Pseudomonadati</taxon>
        <taxon>Campylobacterota</taxon>
        <taxon>Epsilonproteobacteria</taxon>
        <taxon>Campylobacterales</taxon>
        <taxon>Campylobacteraceae</taxon>
        <taxon>Campylobacter</taxon>
    </lineage>
</organism>
<keyword evidence="1" id="KW-0540">Nuclease</keyword>
<evidence type="ECO:0000313" key="6">
    <source>
        <dbReference type="Proteomes" id="UP000650616"/>
    </source>
</evidence>
<dbReference type="PANTHER" id="PTHR12302:SF3">
    <property type="entry name" value="SERINE_THREONINE-PROTEIN KINASE 31"/>
    <property type="match status" value="1"/>
</dbReference>
<accession>A0AAW3ZUM8</accession>
<protein>
    <submittedName>
        <fullName evidence="5">Thermonuclease family protein</fullName>
    </submittedName>
</protein>
<dbReference type="PROSITE" id="PS50830">
    <property type="entry name" value="TNASE_3"/>
    <property type="match status" value="1"/>
</dbReference>
<dbReference type="EMBL" id="LIWG01000001">
    <property type="protein sequence ID" value="MBE3607199.1"/>
    <property type="molecule type" value="Genomic_DNA"/>
</dbReference>
<dbReference type="GO" id="GO:0004519">
    <property type="term" value="F:endonuclease activity"/>
    <property type="evidence" value="ECO:0007669"/>
    <property type="project" value="UniProtKB-KW"/>
</dbReference>
<evidence type="ECO:0000256" key="2">
    <source>
        <dbReference type="ARBA" id="ARBA00022759"/>
    </source>
</evidence>
<name>A0AAW3ZUM8_9BACT</name>
<comment type="caution">
    <text evidence="5">The sequence shown here is derived from an EMBL/GenBank/DDBJ whole genome shotgun (WGS) entry which is preliminary data.</text>
</comment>